<dbReference type="PROSITE" id="PS00397">
    <property type="entry name" value="RECOMBINASES_1"/>
    <property type="match status" value="1"/>
</dbReference>
<dbReference type="InterPro" id="IPR050639">
    <property type="entry name" value="SSR_resolvase"/>
</dbReference>
<keyword evidence="3" id="KW-0233">DNA recombination</keyword>
<dbReference type="InterPro" id="IPR006119">
    <property type="entry name" value="Resolv_N"/>
</dbReference>
<dbReference type="AlphaFoldDB" id="A0A0P1H7V2"/>
<dbReference type="PANTHER" id="PTHR30461:SF2">
    <property type="entry name" value="SERINE RECOMBINASE PINE-RELATED"/>
    <property type="match status" value="1"/>
</dbReference>
<dbReference type="SUPFAM" id="SSF53041">
    <property type="entry name" value="Resolvase-like"/>
    <property type="match status" value="1"/>
</dbReference>
<feature type="domain" description="Resolvase/invertase-type recombinase catalytic" evidence="6">
    <location>
        <begin position="1"/>
        <end position="133"/>
    </location>
</feature>
<keyword evidence="1" id="KW-0229">DNA integration</keyword>
<evidence type="ECO:0000256" key="5">
    <source>
        <dbReference type="PROSITE-ProRule" id="PRU10137"/>
    </source>
</evidence>
<dbReference type="PROSITE" id="PS51736">
    <property type="entry name" value="RECOMBINASES_3"/>
    <property type="match status" value="1"/>
</dbReference>
<dbReference type="Gene3D" id="1.10.10.60">
    <property type="entry name" value="Homeodomain-like"/>
    <property type="match status" value="1"/>
</dbReference>
<protein>
    <submittedName>
        <fullName evidence="7">DNA-invertase hin</fullName>
    </submittedName>
</protein>
<name>A0A0P1H7V2_9RHOB</name>
<accession>A0A0P1H7V2</accession>
<evidence type="ECO:0000256" key="3">
    <source>
        <dbReference type="ARBA" id="ARBA00023172"/>
    </source>
</evidence>
<dbReference type="GO" id="GO:0000150">
    <property type="term" value="F:DNA strand exchange activity"/>
    <property type="evidence" value="ECO:0007669"/>
    <property type="project" value="InterPro"/>
</dbReference>
<dbReference type="SMART" id="SM00857">
    <property type="entry name" value="Resolvase"/>
    <property type="match status" value="1"/>
</dbReference>
<dbReference type="GO" id="GO:0003677">
    <property type="term" value="F:DNA binding"/>
    <property type="evidence" value="ECO:0007669"/>
    <property type="project" value="UniProtKB-KW"/>
</dbReference>
<keyword evidence="2" id="KW-0238">DNA-binding</keyword>
<proteinExistence type="predicted"/>
<reference evidence="7 8" key="1">
    <citation type="submission" date="2015-09" db="EMBL/GenBank/DDBJ databases">
        <authorList>
            <consortium name="Swine Surveillance"/>
        </authorList>
    </citation>
    <scope>NUCLEOTIDE SEQUENCE [LARGE SCALE GENOMIC DNA]</scope>
    <source>
        <strain evidence="7 8">CECT 8399</strain>
    </source>
</reference>
<dbReference type="InterPro" id="IPR006118">
    <property type="entry name" value="Recombinase_CS"/>
</dbReference>
<evidence type="ECO:0000313" key="8">
    <source>
        <dbReference type="Proteomes" id="UP000051326"/>
    </source>
</evidence>
<feature type="active site" description="O-(5'-phospho-DNA)-serine intermediate" evidence="4 5">
    <location>
        <position position="9"/>
    </location>
</feature>
<dbReference type="STRING" id="1396826.PHA8399_01195"/>
<evidence type="ECO:0000313" key="7">
    <source>
        <dbReference type="EMBL" id="CUH99079.1"/>
    </source>
</evidence>
<dbReference type="EMBL" id="CYSR01000011">
    <property type="protein sequence ID" value="CUH99079.1"/>
    <property type="molecule type" value="Genomic_DNA"/>
</dbReference>
<dbReference type="PANTHER" id="PTHR30461">
    <property type="entry name" value="DNA-INVERTASE FROM LAMBDOID PROPHAGE"/>
    <property type="match status" value="1"/>
</dbReference>
<evidence type="ECO:0000256" key="1">
    <source>
        <dbReference type="ARBA" id="ARBA00022908"/>
    </source>
</evidence>
<evidence type="ECO:0000256" key="4">
    <source>
        <dbReference type="PIRSR" id="PIRSR606118-50"/>
    </source>
</evidence>
<dbReference type="Proteomes" id="UP000051326">
    <property type="component" value="Unassembled WGS sequence"/>
</dbReference>
<evidence type="ECO:0000259" key="6">
    <source>
        <dbReference type="PROSITE" id="PS51736"/>
    </source>
</evidence>
<dbReference type="Gene3D" id="3.40.50.1390">
    <property type="entry name" value="Resolvase, N-terminal catalytic domain"/>
    <property type="match status" value="1"/>
</dbReference>
<dbReference type="GO" id="GO:0015074">
    <property type="term" value="P:DNA integration"/>
    <property type="evidence" value="ECO:0007669"/>
    <property type="project" value="UniProtKB-KW"/>
</dbReference>
<dbReference type="InterPro" id="IPR036162">
    <property type="entry name" value="Resolvase-like_N_sf"/>
</dbReference>
<dbReference type="Pfam" id="PF00239">
    <property type="entry name" value="Resolvase"/>
    <property type="match status" value="1"/>
</dbReference>
<gene>
    <name evidence="7" type="primary">hin_1</name>
    <name evidence="7" type="ORF">PHA8399_01195</name>
</gene>
<organism evidence="7 8">
    <name type="scientific">Leisingera aquaemixtae</name>
    <dbReference type="NCBI Taxonomy" id="1396826"/>
    <lineage>
        <taxon>Bacteria</taxon>
        <taxon>Pseudomonadati</taxon>
        <taxon>Pseudomonadota</taxon>
        <taxon>Alphaproteobacteria</taxon>
        <taxon>Rhodobacterales</taxon>
        <taxon>Roseobacteraceae</taxon>
        <taxon>Leisingera</taxon>
    </lineage>
</organism>
<evidence type="ECO:0000256" key="2">
    <source>
        <dbReference type="ARBA" id="ARBA00023125"/>
    </source>
</evidence>
<dbReference type="CDD" id="cd03768">
    <property type="entry name" value="SR_ResInv"/>
    <property type="match status" value="1"/>
</dbReference>
<sequence>MKIGYIRVSTEDQREDRQVDLLLPICDELHVEKRSAMGPSRPVFEAVLAQLTKGDTLVVWSLDRAFRSARDALNIEASLKERGVSLQIVSLGVDTATADGKLAFTMVAAVAEHERSRLSERTKQGLAIARRNGKRLGQVPKMTIEQAKDAQKRLAKGELVKDVAWAYGVHPQTLRRHIDKLRSPEDA</sequence>